<dbReference type="InterPro" id="IPR022414">
    <property type="entry name" value="ATP-guanido_PTrfase_cat"/>
</dbReference>
<keyword evidence="5" id="KW-0021">Allosteric enzyme</keyword>
<sequence>MKAELGRFSEWMSEEGPEADIVLSSRVRLARNLRGIPFPHHAGPQEAEGVRARLEEVVRALSPQWGLIWHNLGDLDAVDREVLMEKHLASPHLAQGPQGAALAIDRRESISLMVNEEDHLRLQVILPGLQLNEALGVAMALDDAIEQTVDYAFDPALGYLTAWPTNVGTGMRASVMLHLPALVLTRQAAQVLSTLAQVGMVVRGLYGEGSEAAGNIFQVSNQVALGLGEEELVHSLTQTAQQLVGRERMARQLLLTHSRLALADRVWRALGVLRHARVITSEEALRLLSDVKLGMDLGLIDPVGKIGFAQLMVLTRPGFLQAQAGHPLTPLERDQVRAGLLRERLAA</sequence>
<dbReference type="SUPFAM" id="SSF55931">
    <property type="entry name" value="Glutamine synthetase/guanido kinase"/>
    <property type="match status" value="1"/>
</dbReference>
<dbReference type="EC" id="2.7.14.1" evidence="5"/>
<keyword evidence="4 5" id="KW-0067">ATP-binding</keyword>
<feature type="binding site" evidence="5 6">
    <location>
        <position position="121"/>
    </location>
    <ligand>
        <name>ATP</name>
        <dbReference type="ChEBI" id="CHEBI:30616"/>
    </ligand>
</feature>
<name>A0A6F8ZJY4_9FIRM</name>
<dbReference type="HAMAP" id="MF_00602">
    <property type="entry name" value="Prot_Arg_kinase"/>
    <property type="match status" value="1"/>
</dbReference>
<accession>A0A6F8ZJY4</accession>
<dbReference type="PANTHER" id="PTHR11547:SF38">
    <property type="entry name" value="ARGININE KINASE 1-RELATED"/>
    <property type="match status" value="1"/>
</dbReference>
<dbReference type="Proteomes" id="UP000503399">
    <property type="component" value="Chromosome"/>
</dbReference>
<dbReference type="InterPro" id="IPR000749">
    <property type="entry name" value="ATP-guanido_PTrfase"/>
</dbReference>
<dbReference type="EMBL" id="LR778114">
    <property type="protein sequence ID" value="CAB1129993.1"/>
    <property type="molecule type" value="Genomic_DNA"/>
</dbReference>
<feature type="binding site" evidence="5 6">
    <location>
        <position position="87"/>
    </location>
    <ligand>
        <name>ATP</name>
        <dbReference type="ChEBI" id="CHEBI:30616"/>
    </ligand>
</feature>
<keyword evidence="3 5" id="KW-0418">Kinase</keyword>
<evidence type="ECO:0000256" key="3">
    <source>
        <dbReference type="ARBA" id="ARBA00022777"/>
    </source>
</evidence>
<protein>
    <recommendedName>
        <fullName evidence="5">Protein-arginine kinase</fullName>
        <ecNumber evidence="5">2.7.14.1</ecNumber>
    </recommendedName>
</protein>
<reference evidence="8 9" key="1">
    <citation type="submission" date="2020-02" db="EMBL/GenBank/DDBJ databases">
        <authorList>
            <person name="Hogendoorn C."/>
        </authorList>
    </citation>
    <scope>NUCLEOTIDE SEQUENCE [LARGE SCALE GENOMIC DNA]</scope>
    <source>
        <strain evidence="8">R501</strain>
    </source>
</reference>
<feature type="binding site" evidence="5 6">
    <location>
        <begin position="24"/>
        <end position="28"/>
    </location>
    <ligand>
        <name>ATP</name>
        <dbReference type="ChEBI" id="CHEBI:30616"/>
    </ligand>
</feature>
<dbReference type="GO" id="GO:0005615">
    <property type="term" value="C:extracellular space"/>
    <property type="evidence" value="ECO:0007669"/>
    <property type="project" value="TreeGrafter"/>
</dbReference>
<dbReference type="GO" id="GO:1990424">
    <property type="term" value="F:protein arginine kinase activity"/>
    <property type="evidence" value="ECO:0007669"/>
    <property type="project" value="UniProtKB-EC"/>
</dbReference>
<dbReference type="PANTHER" id="PTHR11547">
    <property type="entry name" value="ARGININE OR CREATINE KINASE"/>
    <property type="match status" value="1"/>
</dbReference>
<evidence type="ECO:0000256" key="5">
    <source>
        <dbReference type="HAMAP-Rule" id="MF_00602"/>
    </source>
</evidence>
<dbReference type="PROSITE" id="PS51510">
    <property type="entry name" value="PHOSPHAGEN_KINASE_C"/>
    <property type="match status" value="1"/>
</dbReference>
<feature type="binding site" evidence="5 6">
    <location>
        <begin position="203"/>
        <end position="208"/>
    </location>
    <ligand>
        <name>ATP</name>
        <dbReference type="ChEBI" id="CHEBI:30616"/>
    </ligand>
</feature>
<dbReference type="GO" id="GO:0005524">
    <property type="term" value="F:ATP binding"/>
    <property type="evidence" value="ECO:0007669"/>
    <property type="project" value="UniProtKB-UniRule"/>
</dbReference>
<comment type="catalytic activity">
    <reaction evidence="5">
        <text>L-arginyl-[protein] + ATP = N(omega)-phospho-L-arginyl-[protein] + ADP + H(+)</text>
        <dbReference type="Rhea" id="RHEA:43384"/>
        <dbReference type="Rhea" id="RHEA-COMP:10532"/>
        <dbReference type="Rhea" id="RHEA-COMP:10533"/>
        <dbReference type="ChEBI" id="CHEBI:15378"/>
        <dbReference type="ChEBI" id="CHEBI:29965"/>
        <dbReference type="ChEBI" id="CHEBI:30616"/>
        <dbReference type="ChEBI" id="CHEBI:83226"/>
        <dbReference type="ChEBI" id="CHEBI:456216"/>
        <dbReference type="EC" id="2.7.14.1"/>
    </reaction>
</comment>
<comment type="similarity">
    <text evidence="5 6">Belongs to the ATP:guanido phosphotransferase family.</text>
</comment>
<dbReference type="InterPro" id="IPR023660">
    <property type="entry name" value="Arg_Kinase"/>
</dbReference>
<keyword evidence="9" id="KW-1185">Reference proteome</keyword>
<evidence type="ECO:0000259" key="7">
    <source>
        <dbReference type="PROSITE" id="PS51510"/>
    </source>
</evidence>
<evidence type="ECO:0000313" key="9">
    <source>
        <dbReference type="Proteomes" id="UP000503399"/>
    </source>
</evidence>
<organism evidence="8 9">
    <name type="scientific">Candidatus Hydrogenisulfobacillus filiaventi</name>
    <dbReference type="NCBI Taxonomy" id="2707344"/>
    <lineage>
        <taxon>Bacteria</taxon>
        <taxon>Bacillati</taxon>
        <taxon>Bacillota</taxon>
        <taxon>Clostridia</taxon>
        <taxon>Eubacteriales</taxon>
        <taxon>Clostridiales Family XVII. Incertae Sedis</taxon>
        <taxon>Candidatus Hydrogenisulfobacillus</taxon>
    </lineage>
</organism>
<feature type="short sequence motif" description="RDXXRA motif of the pArg binding pocket involved in allosteric regulation" evidence="5">
    <location>
        <begin position="333"/>
        <end position="338"/>
    </location>
</feature>
<dbReference type="NCBIfam" id="NF002194">
    <property type="entry name" value="PRK01059.1-4"/>
    <property type="match status" value="1"/>
</dbReference>
<feature type="binding site" evidence="5 6">
    <location>
        <begin position="172"/>
        <end position="176"/>
    </location>
    <ligand>
        <name>ATP</name>
        <dbReference type="ChEBI" id="CHEBI:30616"/>
    </ligand>
</feature>
<evidence type="ECO:0000256" key="4">
    <source>
        <dbReference type="ARBA" id="ARBA00022840"/>
    </source>
</evidence>
<comment type="activity regulation">
    <text evidence="5">Appears to be allosterically activated by the binding of pArg-containing polypeptides to the pArg-binding pocket localized in the C-terminal domain of McsB.</text>
</comment>
<feature type="domain" description="Phosphagen kinase C-terminal" evidence="7">
    <location>
        <begin position="21"/>
        <end position="250"/>
    </location>
</feature>
<evidence type="ECO:0000256" key="6">
    <source>
        <dbReference type="PROSITE-ProRule" id="PRU00843"/>
    </source>
</evidence>
<dbReference type="KEGG" id="hfv:R50_2496"/>
<dbReference type="CDD" id="cd07930">
    <property type="entry name" value="bacterial_phosphagen_kinase"/>
    <property type="match status" value="1"/>
</dbReference>
<dbReference type="GO" id="GO:0004111">
    <property type="term" value="F:creatine kinase activity"/>
    <property type="evidence" value="ECO:0007669"/>
    <property type="project" value="InterPro"/>
</dbReference>
<dbReference type="Pfam" id="PF00217">
    <property type="entry name" value="ATP-gua_Ptrans"/>
    <property type="match status" value="1"/>
</dbReference>
<proteinExistence type="inferred from homology"/>
<dbReference type="Gene3D" id="3.30.590.10">
    <property type="entry name" value="Glutamine synthetase/guanido kinase, catalytic domain"/>
    <property type="match status" value="1"/>
</dbReference>
<evidence type="ECO:0000256" key="1">
    <source>
        <dbReference type="ARBA" id="ARBA00022679"/>
    </source>
</evidence>
<keyword evidence="1 5" id="KW-0808">Transferase</keyword>
<comment type="function">
    <text evidence="5">Catalyzes the specific phosphorylation of arginine residues in proteins.</text>
</comment>
<gene>
    <name evidence="5 8" type="primary">mcsB</name>
    <name evidence="8" type="ORF">R50_2496</name>
</gene>
<dbReference type="AlphaFoldDB" id="A0A6F8ZJY4"/>
<evidence type="ECO:0000256" key="2">
    <source>
        <dbReference type="ARBA" id="ARBA00022741"/>
    </source>
</evidence>
<evidence type="ECO:0000313" key="8">
    <source>
        <dbReference type="EMBL" id="CAB1129993.1"/>
    </source>
</evidence>
<keyword evidence="2 5" id="KW-0547">Nucleotide-binding</keyword>
<dbReference type="GO" id="GO:0046314">
    <property type="term" value="P:phosphocreatine biosynthetic process"/>
    <property type="evidence" value="ECO:0007669"/>
    <property type="project" value="InterPro"/>
</dbReference>
<dbReference type="InterPro" id="IPR014746">
    <property type="entry name" value="Gln_synth/guanido_kin_cat_dom"/>
</dbReference>